<dbReference type="InterPro" id="IPR025948">
    <property type="entry name" value="HTH-like_dom"/>
</dbReference>
<dbReference type="InterPro" id="IPR012337">
    <property type="entry name" value="RNaseH-like_sf"/>
</dbReference>
<dbReference type="PANTHER" id="PTHR47515">
    <property type="entry name" value="LOW CALCIUM RESPONSE LOCUS PROTEIN T"/>
    <property type="match status" value="1"/>
</dbReference>
<gene>
    <name evidence="2" type="ORF">GEMMAAP_15465</name>
</gene>
<dbReference type="NCBIfam" id="NF033516">
    <property type="entry name" value="transpos_IS3"/>
    <property type="match status" value="1"/>
</dbReference>
<dbReference type="EMBL" id="CP011454">
    <property type="protein sequence ID" value="AMW06917.1"/>
    <property type="molecule type" value="Genomic_DNA"/>
</dbReference>
<accession>A0A143BPA4</accession>
<dbReference type="Proteomes" id="UP000076404">
    <property type="component" value="Chromosome"/>
</dbReference>
<dbReference type="Pfam" id="PF13276">
    <property type="entry name" value="HTH_21"/>
    <property type="match status" value="1"/>
</dbReference>
<evidence type="ECO:0000313" key="3">
    <source>
        <dbReference type="Proteomes" id="UP000076404"/>
    </source>
</evidence>
<dbReference type="GO" id="GO:0003676">
    <property type="term" value="F:nucleic acid binding"/>
    <property type="evidence" value="ECO:0007669"/>
    <property type="project" value="InterPro"/>
</dbReference>
<dbReference type="eggNOG" id="COG2801">
    <property type="taxonomic scope" value="Bacteria"/>
</dbReference>
<keyword evidence="3" id="KW-1185">Reference proteome</keyword>
<dbReference type="GO" id="GO:0015074">
    <property type="term" value="P:DNA integration"/>
    <property type="evidence" value="ECO:0007669"/>
    <property type="project" value="InterPro"/>
</dbReference>
<sequence length="265" mass="30612">MESAGLSERQACRYTGFARSSQRYQSTKDDAALGERLRTLAILRPRWGYRRLYRLLRREGLRVNRKRVQRVYREAGLHVRQRPRKRVALERVPKLAISGANQRWSMDFVSDALADGRRFRNLTVVEDATRECLVIEVERSLPAERVIAALDRVARSRGYAPSIVCDNGPEFHSEALDQWADHHGITLAFIEPGRPVQNAFIESFNGRFRDECLNEHWFLDLADAKATIEAWRLDYNTVRPHGQLGGRTPDEYVAYLQDQLHAVHS</sequence>
<dbReference type="Pfam" id="PF13683">
    <property type="entry name" value="rve_3"/>
    <property type="match status" value="1"/>
</dbReference>
<dbReference type="STRING" id="1379270.GEMMAAP_15465"/>
<reference evidence="2 3" key="1">
    <citation type="journal article" date="2014" name="Proc. Natl. Acad. Sci. U.S.A.">
        <title>Functional type 2 photosynthetic reaction centers found in the rare bacterial phylum Gemmatimonadetes.</title>
        <authorList>
            <person name="Zeng Y."/>
            <person name="Feng F."/>
            <person name="Medova H."/>
            <person name="Dean J."/>
            <person name="Koblizek M."/>
        </authorList>
    </citation>
    <scope>NUCLEOTIDE SEQUENCE [LARGE SCALE GENOMIC DNA]</scope>
    <source>
        <strain evidence="2 3">AP64</strain>
    </source>
</reference>
<reference evidence="2 3" key="2">
    <citation type="journal article" date="2016" name="Environ. Microbiol. Rep.">
        <title>Metagenomic evidence for the presence of phototrophic Gemmatimonadetes bacteria in diverse environments.</title>
        <authorList>
            <person name="Zeng Y."/>
            <person name="Baumbach J."/>
            <person name="Barbosa E.G."/>
            <person name="Azevedo V."/>
            <person name="Zhang C."/>
            <person name="Koblizek M."/>
        </authorList>
    </citation>
    <scope>NUCLEOTIDE SEQUENCE [LARGE SCALE GENOMIC DNA]</scope>
    <source>
        <strain evidence="2 3">AP64</strain>
    </source>
</reference>
<dbReference type="Gene3D" id="3.30.420.10">
    <property type="entry name" value="Ribonuclease H-like superfamily/Ribonuclease H"/>
    <property type="match status" value="1"/>
</dbReference>
<protein>
    <recommendedName>
        <fullName evidence="1">Integrase catalytic domain-containing protein</fullName>
    </recommendedName>
</protein>
<name>A0A143BPA4_9BACT</name>
<dbReference type="PROSITE" id="PS50994">
    <property type="entry name" value="INTEGRASE"/>
    <property type="match status" value="1"/>
</dbReference>
<feature type="domain" description="Integrase catalytic" evidence="1">
    <location>
        <begin position="89"/>
        <end position="257"/>
    </location>
</feature>
<organism evidence="2 3">
    <name type="scientific">Gemmatimonas phototrophica</name>
    <dbReference type="NCBI Taxonomy" id="1379270"/>
    <lineage>
        <taxon>Bacteria</taxon>
        <taxon>Pseudomonadati</taxon>
        <taxon>Gemmatimonadota</taxon>
        <taxon>Gemmatimonadia</taxon>
        <taxon>Gemmatimonadales</taxon>
        <taxon>Gemmatimonadaceae</taxon>
        <taxon>Gemmatimonas</taxon>
    </lineage>
</organism>
<dbReference type="AlphaFoldDB" id="A0A143BPA4"/>
<evidence type="ECO:0000259" key="1">
    <source>
        <dbReference type="PROSITE" id="PS50994"/>
    </source>
</evidence>
<dbReference type="InterPro" id="IPR036397">
    <property type="entry name" value="RNaseH_sf"/>
</dbReference>
<evidence type="ECO:0000313" key="2">
    <source>
        <dbReference type="EMBL" id="AMW06917.1"/>
    </source>
</evidence>
<dbReference type="InterPro" id="IPR001584">
    <property type="entry name" value="Integrase_cat-core"/>
</dbReference>
<proteinExistence type="predicted"/>
<dbReference type="KEGG" id="gph:GEMMAAP_15465"/>
<dbReference type="PANTHER" id="PTHR47515:SF1">
    <property type="entry name" value="BLR2054 PROTEIN"/>
    <property type="match status" value="1"/>
</dbReference>
<dbReference type="InterPro" id="IPR048020">
    <property type="entry name" value="Transpos_IS3"/>
</dbReference>
<dbReference type="SUPFAM" id="SSF53098">
    <property type="entry name" value="Ribonuclease H-like"/>
    <property type="match status" value="1"/>
</dbReference>